<dbReference type="SUPFAM" id="SSF48498">
    <property type="entry name" value="Tetracyclin repressor-like, C-terminal domain"/>
    <property type="match status" value="1"/>
</dbReference>
<sequence>MYENFLKAQKEKQEEVLKAAYKEFGIYGYRKTSIEQIAKSAGVSKGMIFHYFSNKVMLFEYLVEEGNRTMIWYFEKIDDKVLKTDFIERLRNATKLKMDLYIRYPYILEFYTMLYMHPENLKVSDKVAMQYQELMDFREEKMKIIYQSDSDAVKAKKYIQYIIDGFSREVIEVVKSKPLAEINLEPYWTEFDEILDDMKSFLYLAKEGSRVDE</sequence>
<dbReference type="PANTHER" id="PTHR43479">
    <property type="entry name" value="ACREF/ENVCD OPERON REPRESSOR-RELATED"/>
    <property type="match status" value="1"/>
</dbReference>
<dbReference type="PROSITE" id="PS50977">
    <property type="entry name" value="HTH_TETR_2"/>
    <property type="match status" value="1"/>
</dbReference>
<evidence type="ECO:0000313" key="5">
    <source>
        <dbReference type="Proteomes" id="UP001523566"/>
    </source>
</evidence>
<evidence type="ECO:0000313" key="4">
    <source>
        <dbReference type="EMBL" id="MCP1102872.1"/>
    </source>
</evidence>
<dbReference type="SUPFAM" id="SSF46689">
    <property type="entry name" value="Homeodomain-like"/>
    <property type="match status" value="1"/>
</dbReference>
<accession>A0ABT1ED36</accession>
<name>A0ABT1ED36_9FIRM</name>
<reference evidence="4 5" key="1">
    <citation type="journal article" date="2022" name="Genome Biol. Evol.">
        <title>Host diet, physiology and behaviors set the stage for Lachnospiraceae cladogenesis.</title>
        <authorList>
            <person name="Vera-Ponce De Leon A."/>
            <person name="Schneider M."/>
            <person name="Jahnes B.C."/>
            <person name="Sadowski V."/>
            <person name="Camuy-Velez L.A."/>
            <person name="Duan J."/>
            <person name="Sabree Z.L."/>
        </authorList>
    </citation>
    <scope>NUCLEOTIDE SEQUENCE [LARGE SCALE GENOMIC DNA]</scope>
    <source>
        <strain evidence="4 5">PAL113</strain>
    </source>
</reference>
<organism evidence="4 5">
    <name type="scientific">Aequitasia blattaphilus</name>
    <dbReference type="NCBI Taxonomy" id="2949332"/>
    <lineage>
        <taxon>Bacteria</taxon>
        <taxon>Bacillati</taxon>
        <taxon>Bacillota</taxon>
        <taxon>Clostridia</taxon>
        <taxon>Lachnospirales</taxon>
        <taxon>Lachnospiraceae</taxon>
        <taxon>Aequitasia</taxon>
    </lineage>
</organism>
<dbReference type="Gene3D" id="1.10.10.60">
    <property type="entry name" value="Homeodomain-like"/>
    <property type="match status" value="1"/>
</dbReference>
<dbReference type="InterPro" id="IPR036271">
    <property type="entry name" value="Tet_transcr_reg_TetR-rel_C_sf"/>
</dbReference>
<evidence type="ECO:0000256" key="2">
    <source>
        <dbReference type="PROSITE-ProRule" id="PRU00335"/>
    </source>
</evidence>
<dbReference type="Pfam" id="PF00440">
    <property type="entry name" value="TetR_N"/>
    <property type="match status" value="1"/>
</dbReference>
<feature type="domain" description="HTH tetR-type" evidence="3">
    <location>
        <begin position="10"/>
        <end position="70"/>
    </location>
</feature>
<evidence type="ECO:0000259" key="3">
    <source>
        <dbReference type="PROSITE" id="PS50977"/>
    </source>
</evidence>
<dbReference type="InterPro" id="IPR009057">
    <property type="entry name" value="Homeodomain-like_sf"/>
</dbReference>
<dbReference type="PRINTS" id="PR00455">
    <property type="entry name" value="HTHTETR"/>
</dbReference>
<dbReference type="Gene3D" id="1.10.357.10">
    <property type="entry name" value="Tetracycline Repressor, domain 2"/>
    <property type="match status" value="1"/>
</dbReference>
<proteinExistence type="predicted"/>
<keyword evidence="1 2" id="KW-0238">DNA-binding</keyword>
<dbReference type="InterPro" id="IPR001647">
    <property type="entry name" value="HTH_TetR"/>
</dbReference>
<keyword evidence="5" id="KW-1185">Reference proteome</keyword>
<dbReference type="PANTHER" id="PTHR43479:SF11">
    <property type="entry name" value="ACREF_ENVCD OPERON REPRESSOR-RELATED"/>
    <property type="match status" value="1"/>
</dbReference>
<dbReference type="Proteomes" id="UP001523566">
    <property type="component" value="Unassembled WGS sequence"/>
</dbReference>
<dbReference type="RefSeq" id="WP_262066659.1">
    <property type="nucleotide sequence ID" value="NZ_JAMXOD010000015.1"/>
</dbReference>
<dbReference type="InterPro" id="IPR050624">
    <property type="entry name" value="HTH-type_Tx_Regulator"/>
</dbReference>
<dbReference type="InterPro" id="IPR023772">
    <property type="entry name" value="DNA-bd_HTH_TetR-type_CS"/>
</dbReference>
<comment type="caution">
    <text evidence="4">The sequence shown here is derived from an EMBL/GenBank/DDBJ whole genome shotgun (WGS) entry which is preliminary data.</text>
</comment>
<dbReference type="EMBL" id="JAMZFW010000015">
    <property type="protein sequence ID" value="MCP1102872.1"/>
    <property type="molecule type" value="Genomic_DNA"/>
</dbReference>
<evidence type="ECO:0000256" key="1">
    <source>
        <dbReference type="ARBA" id="ARBA00023125"/>
    </source>
</evidence>
<gene>
    <name evidence="4" type="ORF">NK125_10630</name>
</gene>
<dbReference type="PROSITE" id="PS01081">
    <property type="entry name" value="HTH_TETR_1"/>
    <property type="match status" value="1"/>
</dbReference>
<protein>
    <submittedName>
        <fullName evidence="4">TetR/AcrR family transcriptional regulator</fullName>
    </submittedName>
</protein>
<feature type="DNA-binding region" description="H-T-H motif" evidence="2">
    <location>
        <begin position="33"/>
        <end position="52"/>
    </location>
</feature>